<sequence>MKESGHEVEDRKNKEQSSNLDVHTTIDDTERGMLLSRSDKHKSAGRSAKEEDVVEVKKEVSTKKLPWWASSTFWILRKCIAPIIMIVMLVVGLYIGYVVVGGQPKGEVFQWSTWKHLWDLVFADS</sequence>
<gene>
    <name evidence="3" type="ORF">NAG76_07525</name>
</gene>
<feature type="compositionally biased region" description="Basic and acidic residues" evidence="1">
    <location>
        <begin position="1"/>
        <end position="15"/>
    </location>
</feature>
<dbReference type="GO" id="GO:0000428">
    <property type="term" value="C:DNA-directed RNA polymerase complex"/>
    <property type="evidence" value="ECO:0007669"/>
    <property type="project" value="UniProtKB-KW"/>
</dbReference>
<dbReference type="KEGG" id="plig:NAG76_07525"/>
<dbReference type="InterPro" id="IPR024596">
    <property type="entry name" value="RNApol_su_b/EpuA"/>
</dbReference>
<dbReference type="Pfam" id="PF11772">
    <property type="entry name" value="EpuA"/>
    <property type="match status" value="1"/>
</dbReference>
<keyword evidence="2" id="KW-0812">Transmembrane</keyword>
<name>A0A9J6ZIP4_9BACL</name>
<keyword evidence="3" id="KW-0240">DNA-directed RNA polymerase</keyword>
<dbReference type="AlphaFoldDB" id="A0A9J6ZIP4"/>
<keyword evidence="2" id="KW-1133">Transmembrane helix</keyword>
<feature type="transmembrane region" description="Helical" evidence="2">
    <location>
        <begin position="79"/>
        <end position="100"/>
    </location>
</feature>
<feature type="compositionally biased region" description="Basic and acidic residues" evidence="1">
    <location>
        <begin position="24"/>
        <end position="50"/>
    </location>
</feature>
<dbReference type="EMBL" id="CP097899">
    <property type="protein sequence ID" value="URN96069.1"/>
    <property type="molecule type" value="Genomic_DNA"/>
</dbReference>
<proteinExistence type="predicted"/>
<keyword evidence="3" id="KW-0804">Transcription</keyword>
<organism evidence="3 4">
    <name type="scientific">Candidatus Pristimantibacillus lignocellulolyticus</name>
    <dbReference type="NCBI Taxonomy" id="2994561"/>
    <lineage>
        <taxon>Bacteria</taxon>
        <taxon>Bacillati</taxon>
        <taxon>Bacillota</taxon>
        <taxon>Bacilli</taxon>
        <taxon>Bacillales</taxon>
        <taxon>Paenibacillaceae</taxon>
        <taxon>Candidatus Pristimantibacillus</taxon>
    </lineage>
</organism>
<dbReference type="Proteomes" id="UP001056756">
    <property type="component" value="Chromosome"/>
</dbReference>
<protein>
    <submittedName>
        <fullName evidence="3">DNA-directed RNA polymerase subunit beta</fullName>
    </submittedName>
</protein>
<feature type="region of interest" description="Disordered" evidence="1">
    <location>
        <begin position="1"/>
        <end position="50"/>
    </location>
</feature>
<evidence type="ECO:0000256" key="1">
    <source>
        <dbReference type="SAM" id="MobiDB-lite"/>
    </source>
</evidence>
<evidence type="ECO:0000313" key="4">
    <source>
        <dbReference type="Proteomes" id="UP001056756"/>
    </source>
</evidence>
<evidence type="ECO:0000313" key="3">
    <source>
        <dbReference type="EMBL" id="URN96069.1"/>
    </source>
</evidence>
<evidence type="ECO:0000256" key="2">
    <source>
        <dbReference type="SAM" id="Phobius"/>
    </source>
</evidence>
<accession>A0A9J6ZIP4</accession>
<keyword evidence="2" id="KW-0472">Membrane</keyword>
<reference evidence="3" key="1">
    <citation type="submission" date="2022-05" db="EMBL/GenBank/DDBJ databases">
        <title>Novel bacterial taxa in a minimal lignocellulolytic consortium and its capacity to transform plastics disclosed by genome-resolved metagenomics.</title>
        <authorList>
            <person name="Rodriguez C.A.D."/>
            <person name="Diaz-Garcia L."/>
            <person name="Herrera K."/>
            <person name="Tarazona N.A."/>
            <person name="Sproer C."/>
            <person name="Overmann J."/>
            <person name="Jimenez D.J."/>
        </authorList>
    </citation>
    <scope>NUCLEOTIDE SEQUENCE</scope>
    <source>
        <strain evidence="3">MAG5</strain>
    </source>
</reference>